<name>A0ACC2WN18_9TREE</name>
<dbReference type="Proteomes" id="UP001243375">
    <property type="component" value="Unassembled WGS sequence"/>
</dbReference>
<comment type="caution">
    <text evidence="1">The sequence shown here is derived from an EMBL/GenBank/DDBJ whole genome shotgun (WGS) entry which is preliminary data.</text>
</comment>
<evidence type="ECO:0000313" key="1">
    <source>
        <dbReference type="EMBL" id="KAJ9113032.1"/>
    </source>
</evidence>
<organism evidence="1 2">
    <name type="scientific">Naganishia vaughanmartiniae</name>
    <dbReference type="NCBI Taxonomy" id="1424756"/>
    <lineage>
        <taxon>Eukaryota</taxon>
        <taxon>Fungi</taxon>
        <taxon>Dikarya</taxon>
        <taxon>Basidiomycota</taxon>
        <taxon>Agaricomycotina</taxon>
        <taxon>Tremellomycetes</taxon>
        <taxon>Filobasidiales</taxon>
        <taxon>Filobasidiaceae</taxon>
        <taxon>Naganishia</taxon>
    </lineage>
</organism>
<accession>A0ACC2WN18</accession>
<evidence type="ECO:0000313" key="2">
    <source>
        <dbReference type="Proteomes" id="UP001243375"/>
    </source>
</evidence>
<keyword evidence="2" id="KW-1185">Reference proteome</keyword>
<proteinExistence type="predicted"/>
<protein>
    <submittedName>
        <fullName evidence="1">Uncharacterized protein</fullName>
    </submittedName>
</protein>
<dbReference type="EMBL" id="JASBWU010000023">
    <property type="protein sequence ID" value="KAJ9113032.1"/>
    <property type="molecule type" value="Genomic_DNA"/>
</dbReference>
<sequence>MQRSSEDLPAELRPQLNHSVSARSNVGLLNDDASETTTNHGGRSVYNDTPGVSRFNSREQVEPVDIHLANVATPDPTLIPSVSVTNFEDMAEASRSTEKLGVYSEPNSRPASMFSGFKRRSKAPSRAQSVRSAAGKSFRSDKTGMTGRTNGTTMTARKPFQSTRLKGEIYKPWLEHKDPALRWARWITLACIAVGFGLGGYICYDGVRAVPSVGKLCQVLDDDFSNGFNTDTWSREVRLDGYGNGEFEWTTPDEENSYVQDGVLYLVPTLTADKIGEEAVTNGYTLNLTIDGTCTSTNVTQCGAVSNSSLLQIINPVRSARLHTKKSVSIKYGKVEVTARMPTGDWLWPAIWMLPKDEVYGQWPRSGEIDLAESRGNNASYGFRGNNYVSSALHWGPAAVLDRYYQTQGWRNMRRSTWADDFHTFGMEWNENFLWTYVDSRVNQIISLRFNKESFWTRGKFPTTFTNGSDIVKLTNPWSKSTENVAPFDQEFYLIMNLAVGGTNGFFPDSIGGKPWIDDSLSAMSDFWIAKDKWYNTWPEDKTKRGLAVKHVKMVMAKMLDHGFDRLQL</sequence>
<gene>
    <name evidence="1" type="ORF">QFC22_006128</name>
</gene>
<reference evidence="1" key="1">
    <citation type="submission" date="2023-04" db="EMBL/GenBank/DDBJ databases">
        <title>Draft Genome sequencing of Naganishia species isolated from polar environments using Oxford Nanopore Technology.</title>
        <authorList>
            <person name="Leo P."/>
            <person name="Venkateswaran K."/>
        </authorList>
    </citation>
    <scope>NUCLEOTIDE SEQUENCE</scope>
    <source>
        <strain evidence="1">MNA-CCFEE 5425</strain>
    </source>
</reference>